<evidence type="ECO:0000256" key="1">
    <source>
        <dbReference type="ARBA" id="ARBA00004141"/>
    </source>
</evidence>
<keyword evidence="7" id="KW-1185">Reference proteome</keyword>
<keyword evidence="2 5" id="KW-0812">Transmembrane</keyword>
<keyword evidence="4 5" id="KW-0472">Membrane</keyword>
<evidence type="ECO:0000256" key="2">
    <source>
        <dbReference type="ARBA" id="ARBA00022692"/>
    </source>
</evidence>
<keyword evidence="3 5" id="KW-1133">Transmembrane helix</keyword>
<protein>
    <recommendedName>
        <fullName evidence="5">Sec-independent protein translocase protein TatC</fullName>
    </recommendedName>
</protein>
<feature type="transmembrane region" description="Helical" evidence="5">
    <location>
        <begin position="168"/>
        <end position="193"/>
    </location>
</feature>
<keyword evidence="5" id="KW-1003">Cell membrane</keyword>
<keyword evidence="5" id="KW-0811">Translocation</keyword>
<feature type="transmembrane region" description="Helical" evidence="5">
    <location>
        <begin position="85"/>
        <end position="105"/>
    </location>
</feature>
<name>A0ABD5PAJ6_9EURY</name>
<comment type="function">
    <text evidence="5">Part of the twin-arginine translocation (Tat) system that transports large folded proteins containing a characteristic twin-arginine motif in their signal peptide across membranes.</text>
</comment>
<dbReference type="Proteomes" id="UP001595921">
    <property type="component" value="Unassembled WGS sequence"/>
</dbReference>
<dbReference type="GO" id="GO:0008320">
    <property type="term" value="F:protein transmembrane transporter activity"/>
    <property type="evidence" value="ECO:0007669"/>
    <property type="project" value="UniProtKB-UniRule"/>
</dbReference>
<comment type="caution">
    <text evidence="6">The sequence shown here is derived from an EMBL/GenBank/DDBJ whole genome shotgun (WGS) entry which is preliminary data.</text>
</comment>
<comment type="similarity">
    <text evidence="5">Belongs to the TatC family.</text>
</comment>
<feature type="transmembrane region" description="Helical" evidence="5">
    <location>
        <begin position="33"/>
        <end position="57"/>
    </location>
</feature>
<gene>
    <name evidence="5" type="primary">tatC</name>
    <name evidence="6" type="ORF">ACFO0N_08000</name>
</gene>
<proteinExistence type="inferred from homology"/>
<dbReference type="PANTHER" id="PTHR30371">
    <property type="entry name" value="SEC-INDEPENDENT PROTEIN TRANSLOCASE PROTEIN TATC"/>
    <property type="match status" value="1"/>
</dbReference>
<sequence>MSDPSEAASDDGSRFADSPLVAHFEEMVYRLSIVAGVVVVVAVGLFPFAQVPVFLIWDGVMPGAPGSVPPHVYGPLELKLTELKLAGLAGVVVALPVLVYQAYRFMYDGLYPAERRYYLAAVPTSLLLAVAGLAFAYFLVIPFVFSYFLTYSESAGTTAFALRQTFDLVLVLLGYMAFVFQIPLLMMFAIMLGLTTREWLEEKRLYFWGAFLGLSFLLGPDPTGMVPIVVVATMGTLFEGTLALLRWTGH</sequence>
<evidence type="ECO:0000313" key="6">
    <source>
        <dbReference type="EMBL" id="MFC4357890.1"/>
    </source>
</evidence>
<feature type="transmembrane region" description="Helical" evidence="5">
    <location>
        <begin position="117"/>
        <end position="148"/>
    </location>
</feature>
<dbReference type="RefSeq" id="WP_267624620.1">
    <property type="nucleotide sequence ID" value="NZ_JAODIW010000009.1"/>
</dbReference>
<organism evidence="6 7">
    <name type="scientific">Halobium salinum</name>
    <dbReference type="NCBI Taxonomy" id="1364940"/>
    <lineage>
        <taxon>Archaea</taxon>
        <taxon>Methanobacteriati</taxon>
        <taxon>Methanobacteriota</taxon>
        <taxon>Stenosarchaea group</taxon>
        <taxon>Halobacteria</taxon>
        <taxon>Halobacteriales</taxon>
        <taxon>Haloferacaceae</taxon>
        <taxon>Halobium</taxon>
    </lineage>
</organism>
<dbReference type="EMBL" id="JBHSDS010000005">
    <property type="protein sequence ID" value="MFC4357890.1"/>
    <property type="molecule type" value="Genomic_DNA"/>
</dbReference>
<keyword evidence="5" id="KW-0653">Protein transport</keyword>
<evidence type="ECO:0000256" key="3">
    <source>
        <dbReference type="ARBA" id="ARBA00022989"/>
    </source>
</evidence>
<accession>A0ABD5PAJ6</accession>
<reference evidence="6 7" key="1">
    <citation type="journal article" date="2019" name="Int. J. Syst. Evol. Microbiol.">
        <title>The Global Catalogue of Microorganisms (GCM) 10K type strain sequencing project: providing services to taxonomists for standard genome sequencing and annotation.</title>
        <authorList>
            <consortium name="The Broad Institute Genomics Platform"/>
            <consortium name="The Broad Institute Genome Sequencing Center for Infectious Disease"/>
            <person name="Wu L."/>
            <person name="Ma J."/>
        </authorList>
    </citation>
    <scope>NUCLEOTIDE SEQUENCE [LARGE SCALE GENOMIC DNA]</scope>
    <source>
        <strain evidence="6 7">CGMCC 1.12553</strain>
    </source>
</reference>
<comment type="subcellular location">
    <subcellularLocation>
        <location evidence="5">Cell membrane</location>
        <topology evidence="5">Multi-pass membrane protein</topology>
    </subcellularLocation>
    <subcellularLocation>
        <location evidence="1">Membrane</location>
        <topology evidence="1">Multi-pass membrane protein</topology>
    </subcellularLocation>
</comment>
<dbReference type="Pfam" id="PF00902">
    <property type="entry name" value="TatC"/>
    <property type="match status" value="1"/>
</dbReference>
<dbReference type="PRINTS" id="PR01840">
    <property type="entry name" value="TATCFAMILY"/>
</dbReference>
<dbReference type="GO" id="GO:0043953">
    <property type="term" value="P:protein transport by the Tat complex"/>
    <property type="evidence" value="ECO:0007669"/>
    <property type="project" value="UniProtKB-UniRule"/>
</dbReference>
<comment type="caution">
    <text evidence="5">Lacks conserved residue(s) required for the propagation of feature annotation.</text>
</comment>
<dbReference type="InterPro" id="IPR002033">
    <property type="entry name" value="TatC"/>
</dbReference>
<keyword evidence="5" id="KW-0813">Transport</keyword>
<dbReference type="GO" id="GO:0033281">
    <property type="term" value="C:TAT protein transport complex"/>
    <property type="evidence" value="ECO:0007669"/>
    <property type="project" value="UniProtKB-UniRule"/>
</dbReference>
<evidence type="ECO:0000256" key="4">
    <source>
        <dbReference type="ARBA" id="ARBA00023136"/>
    </source>
</evidence>
<dbReference type="AlphaFoldDB" id="A0ABD5PAJ6"/>
<dbReference type="HAMAP" id="MF_00902">
    <property type="entry name" value="TatC"/>
    <property type="match status" value="1"/>
</dbReference>
<dbReference type="PANTHER" id="PTHR30371:SF0">
    <property type="entry name" value="SEC-INDEPENDENT PROTEIN TRANSLOCASE PROTEIN TATC, CHLOROPLASTIC-RELATED"/>
    <property type="match status" value="1"/>
</dbReference>
<evidence type="ECO:0000313" key="7">
    <source>
        <dbReference type="Proteomes" id="UP001595921"/>
    </source>
</evidence>
<feature type="transmembrane region" description="Helical" evidence="5">
    <location>
        <begin position="226"/>
        <end position="245"/>
    </location>
</feature>
<evidence type="ECO:0000256" key="5">
    <source>
        <dbReference type="HAMAP-Rule" id="MF_00902"/>
    </source>
</evidence>
<comment type="subunit">
    <text evidence="5">Forms a complex with TatA.</text>
</comment>